<dbReference type="GO" id="GO:0009236">
    <property type="term" value="P:cobalamin biosynthetic process"/>
    <property type="evidence" value="ECO:0007669"/>
    <property type="project" value="UniProtKB-KW"/>
</dbReference>
<dbReference type="AlphaFoldDB" id="A0A9X4RMZ3"/>
<protein>
    <submittedName>
        <fullName evidence="6">Precorrin-8X methylmutase</fullName>
    </submittedName>
</protein>
<evidence type="ECO:0000259" key="5">
    <source>
        <dbReference type="Pfam" id="PF02570"/>
    </source>
</evidence>
<name>A0A9X4RMZ3_9BACT</name>
<evidence type="ECO:0000256" key="1">
    <source>
        <dbReference type="ARBA" id="ARBA00004953"/>
    </source>
</evidence>
<comment type="pathway">
    <text evidence="1">Cofactor biosynthesis; adenosylcobalamin biosynthesis.</text>
</comment>
<organism evidence="6 7">
    <name type="scientific">Thiovibrio frasassiensis</name>
    <dbReference type="NCBI Taxonomy" id="2984131"/>
    <lineage>
        <taxon>Bacteria</taxon>
        <taxon>Pseudomonadati</taxon>
        <taxon>Thermodesulfobacteriota</taxon>
        <taxon>Desulfobulbia</taxon>
        <taxon>Desulfobulbales</taxon>
        <taxon>Thiovibrionaceae</taxon>
        <taxon>Thiovibrio</taxon>
    </lineage>
</organism>
<evidence type="ECO:0000313" key="6">
    <source>
        <dbReference type="EMBL" id="MDG4476708.1"/>
    </source>
</evidence>
<dbReference type="PANTHER" id="PTHR43588:SF1">
    <property type="entry name" value="COBALT-PRECORRIN-8 METHYLMUTASE"/>
    <property type="match status" value="1"/>
</dbReference>
<keyword evidence="7" id="KW-1185">Reference proteome</keyword>
<proteinExistence type="inferred from homology"/>
<dbReference type="InterPro" id="IPR003722">
    <property type="entry name" value="Cbl_synth_CobH/CbiC"/>
</dbReference>
<dbReference type="Gene3D" id="3.40.50.10230">
    <property type="entry name" value="Cobalamin biosynthesis CobH/CbiC, precorrin-8X methylmutase"/>
    <property type="match status" value="1"/>
</dbReference>
<sequence>MKSTIMQIRPEEIEAESFRIIAEELGPNDFEPRTFQVVQRVIHATGDFSFAESLIFHPQAIDAGIAAIRAGRNILTDVNMGAAGVSKGLLAHWGGKVICRVAEMEVTRLAKERGLTRSEVAIEQGLLENVGIVSVGNAPTALLKVMECWQKMDKSLRPGLVVGVPVGFVNAAESKELLSEKNYPFITCRGRKGGTPVAVAIVNALIRLAKEA</sequence>
<keyword evidence="4" id="KW-0413">Isomerase</keyword>
<dbReference type="SUPFAM" id="SSF63965">
    <property type="entry name" value="Precorrin-8X methylmutase CbiC/CobH"/>
    <property type="match status" value="1"/>
</dbReference>
<evidence type="ECO:0000256" key="2">
    <source>
        <dbReference type="ARBA" id="ARBA00009774"/>
    </source>
</evidence>
<evidence type="ECO:0000313" key="7">
    <source>
        <dbReference type="Proteomes" id="UP001154240"/>
    </source>
</evidence>
<dbReference type="EMBL" id="JAPHEH010000001">
    <property type="protein sequence ID" value="MDG4476708.1"/>
    <property type="molecule type" value="Genomic_DNA"/>
</dbReference>
<evidence type="ECO:0000256" key="3">
    <source>
        <dbReference type="ARBA" id="ARBA00022573"/>
    </source>
</evidence>
<reference evidence="6" key="1">
    <citation type="journal article" date="2022" name="bioRxiv">
        <title>Thiovibrio frasassiensisgen. nov., sp. nov., an autotrophic, elemental sulfur disproportionating bacterium isolated from sulfidic karst sediment, and proposal of Thiovibrionaceae fam. nov.</title>
        <authorList>
            <person name="Aronson H."/>
            <person name="Thomas C."/>
            <person name="Bhattacharyya M."/>
            <person name="Eckstein S."/>
            <person name="Jensen S."/>
            <person name="Barco R."/>
            <person name="Macalady J."/>
            <person name="Amend J."/>
        </authorList>
    </citation>
    <scope>NUCLEOTIDE SEQUENCE</scope>
    <source>
        <strain evidence="6">RS19-109</strain>
    </source>
</reference>
<reference evidence="6" key="2">
    <citation type="submission" date="2022-10" db="EMBL/GenBank/DDBJ databases">
        <authorList>
            <person name="Aronson H.S."/>
        </authorList>
    </citation>
    <scope>NUCLEOTIDE SEQUENCE</scope>
    <source>
        <strain evidence="6">RS19-109</strain>
    </source>
</reference>
<comment type="similarity">
    <text evidence="2">Belongs to the CobH/CbiC family.</text>
</comment>
<dbReference type="Proteomes" id="UP001154240">
    <property type="component" value="Unassembled WGS sequence"/>
</dbReference>
<dbReference type="PANTHER" id="PTHR43588">
    <property type="entry name" value="COBALT-PRECORRIN-8 METHYLMUTASE"/>
    <property type="match status" value="1"/>
</dbReference>
<evidence type="ECO:0000256" key="4">
    <source>
        <dbReference type="ARBA" id="ARBA00023235"/>
    </source>
</evidence>
<dbReference type="GO" id="GO:0016993">
    <property type="term" value="F:precorrin-8X methylmutase activity"/>
    <property type="evidence" value="ECO:0007669"/>
    <property type="project" value="InterPro"/>
</dbReference>
<feature type="domain" description="Cobalamin biosynthesis precorrin-8X methylmutase CobH/CbiC" evidence="5">
    <location>
        <begin position="12"/>
        <end position="207"/>
    </location>
</feature>
<accession>A0A9X4RMZ3</accession>
<gene>
    <name evidence="6" type="ORF">OLX77_11145</name>
</gene>
<dbReference type="Pfam" id="PF02570">
    <property type="entry name" value="CbiC"/>
    <property type="match status" value="1"/>
</dbReference>
<dbReference type="RefSeq" id="WP_307633673.1">
    <property type="nucleotide sequence ID" value="NZ_JAPHEH010000001.1"/>
</dbReference>
<dbReference type="InterPro" id="IPR036588">
    <property type="entry name" value="CobH/CbiC_sf"/>
</dbReference>
<comment type="caution">
    <text evidence="6">The sequence shown here is derived from an EMBL/GenBank/DDBJ whole genome shotgun (WGS) entry which is preliminary data.</text>
</comment>
<keyword evidence="3" id="KW-0169">Cobalamin biosynthesis</keyword>